<proteinExistence type="predicted"/>
<dbReference type="InterPro" id="IPR009057">
    <property type="entry name" value="Homeodomain-like_sf"/>
</dbReference>
<comment type="caution">
    <text evidence="5">The sequence shown here is derived from an EMBL/GenBank/DDBJ whole genome shotgun (WGS) entry which is preliminary data.</text>
</comment>
<name>A0ABQ9H9I2_9NEOP</name>
<sequence>MEQKLEAIKRLDKGETLQKVADDFGVGQATVGDWKKKRLEIEKCEALYVWFIQFRDKGVPILQQKALHFRNEFNYGGPDFTASASWLDRWKKRYGIRQLSVCGEKL</sequence>
<dbReference type="EMBL" id="JARBHB010000006">
    <property type="protein sequence ID" value="KAJ8880940.1"/>
    <property type="molecule type" value="Genomic_DNA"/>
</dbReference>
<dbReference type="InterPro" id="IPR007889">
    <property type="entry name" value="HTH_Psq"/>
</dbReference>
<dbReference type="SMART" id="SM00674">
    <property type="entry name" value="CENPB"/>
    <property type="match status" value="1"/>
</dbReference>
<dbReference type="PROSITE" id="PS51253">
    <property type="entry name" value="HTH_CENPB"/>
    <property type="match status" value="1"/>
</dbReference>
<protein>
    <recommendedName>
        <fullName evidence="4">HTH CENPB-type domain-containing protein</fullName>
    </recommendedName>
</protein>
<organism evidence="5 6">
    <name type="scientific">Dryococelus australis</name>
    <dbReference type="NCBI Taxonomy" id="614101"/>
    <lineage>
        <taxon>Eukaryota</taxon>
        <taxon>Metazoa</taxon>
        <taxon>Ecdysozoa</taxon>
        <taxon>Arthropoda</taxon>
        <taxon>Hexapoda</taxon>
        <taxon>Insecta</taxon>
        <taxon>Pterygota</taxon>
        <taxon>Neoptera</taxon>
        <taxon>Polyneoptera</taxon>
        <taxon>Phasmatodea</taxon>
        <taxon>Verophasmatodea</taxon>
        <taxon>Anareolatae</taxon>
        <taxon>Phasmatidae</taxon>
        <taxon>Eurycanthinae</taxon>
        <taxon>Dryococelus</taxon>
    </lineage>
</organism>
<evidence type="ECO:0000256" key="1">
    <source>
        <dbReference type="ARBA" id="ARBA00004123"/>
    </source>
</evidence>
<dbReference type="Gene3D" id="1.10.10.10">
    <property type="entry name" value="Winged helix-like DNA-binding domain superfamily/Winged helix DNA-binding domain"/>
    <property type="match status" value="1"/>
</dbReference>
<keyword evidence="6" id="KW-1185">Reference proteome</keyword>
<evidence type="ECO:0000313" key="6">
    <source>
        <dbReference type="Proteomes" id="UP001159363"/>
    </source>
</evidence>
<reference evidence="5 6" key="1">
    <citation type="submission" date="2023-02" db="EMBL/GenBank/DDBJ databases">
        <title>LHISI_Scaffold_Assembly.</title>
        <authorList>
            <person name="Stuart O.P."/>
            <person name="Cleave R."/>
            <person name="Magrath M.J.L."/>
            <person name="Mikheyev A.S."/>
        </authorList>
    </citation>
    <scope>NUCLEOTIDE SEQUENCE [LARGE SCALE GENOMIC DNA]</scope>
    <source>
        <strain evidence="5">Daus_M_001</strain>
        <tissue evidence="5">Leg muscle</tissue>
    </source>
</reference>
<dbReference type="Pfam" id="PF04218">
    <property type="entry name" value="CENP-B_N"/>
    <property type="match status" value="1"/>
</dbReference>
<dbReference type="Proteomes" id="UP001159363">
    <property type="component" value="Chromosome 5"/>
</dbReference>
<evidence type="ECO:0000256" key="3">
    <source>
        <dbReference type="ARBA" id="ARBA00023242"/>
    </source>
</evidence>
<keyword evidence="3" id="KW-0539">Nucleus</keyword>
<dbReference type="InterPro" id="IPR050863">
    <property type="entry name" value="CenT-Element_Derived"/>
</dbReference>
<comment type="subcellular location">
    <subcellularLocation>
        <location evidence="1">Nucleus</location>
    </subcellularLocation>
</comment>
<dbReference type="InterPro" id="IPR006600">
    <property type="entry name" value="HTH_CenpB_DNA-bd_dom"/>
</dbReference>
<feature type="domain" description="HTH CENPB-type" evidence="4">
    <location>
        <begin position="31"/>
        <end position="100"/>
    </location>
</feature>
<gene>
    <name evidence="5" type="ORF">PR048_017413</name>
</gene>
<dbReference type="SUPFAM" id="SSF46689">
    <property type="entry name" value="Homeodomain-like"/>
    <property type="match status" value="2"/>
</dbReference>
<dbReference type="Gene3D" id="1.10.10.60">
    <property type="entry name" value="Homeodomain-like"/>
    <property type="match status" value="1"/>
</dbReference>
<dbReference type="InterPro" id="IPR036388">
    <property type="entry name" value="WH-like_DNA-bd_sf"/>
</dbReference>
<accession>A0ABQ9H9I2</accession>
<keyword evidence="2" id="KW-0238">DNA-binding</keyword>
<evidence type="ECO:0000259" key="4">
    <source>
        <dbReference type="PROSITE" id="PS51253"/>
    </source>
</evidence>
<evidence type="ECO:0000256" key="2">
    <source>
        <dbReference type="ARBA" id="ARBA00023125"/>
    </source>
</evidence>
<dbReference type="PANTHER" id="PTHR19303:SF16">
    <property type="entry name" value="JERKY PROTEIN HOMOLOG-LIKE"/>
    <property type="match status" value="1"/>
</dbReference>
<evidence type="ECO:0000313" key="5">
    <source>
        <dbReference type="EMBL" id="KAJ8880940.1"/>
    </source>
</evidence>
<dbReference type="PANTHER" id="PTHR19303">
    <property type="entry name" value="TRANSPOSON"/>
    <property type="match status" value="1"/>
</dbReference>
<dbReference type="Pfam" id="PF03221">
    <property type="entry name" value="HTH_Tnp_Tc5"/>
    <property type="match status" value="1"/>
</dbReference>